<dbReference type="InterPro" id="IPR011761">
    <property type="entry name" value="ATP-grasp"/>
</dbReference>
<dbReference type="GO" id="GO:0005524">
    <property type="term" value="F:ATP binding"/>
    <property type="evidence" value="ECO:0007669"/>
    <property type="project" value="UniProtKB-UniRule"/>
</dbReference>
<dbReference type="EMBL" id="DSBW01000170">
    <property type="protein sequence ID" value="HED31578.1"/>
    <property type="molecule type" value="Genomic_DNA"/>
</dbReference>
<evidence type="ECO:0000256" key="2">
    <source>
        <dbReference type="SAM" id="MobiDB-lite"/>
    </source>
</evidence>
<sequence length="578" mass="64986">MNTTPRREEHLVPMHSPSMKSWGQPADLPRKDVVIECGWGRIIFGHTFHDNIRIAEILRDEREGFRDIAFYLRDPQVVLSYAPQNLFIDPSYTFRLWLDQYTPLQETSGMFSVRPLHPLKDIERVNWIYNVHNMVPVDTEFLRDIRQKRCIDYWVAVENSTEEVIAVCMSIDHKAAFDDPENGSSFWALAVDPQAKHSGIGVQMVQKVAEHYKSKGRSFIDLSVLYNNKAAIELYKKLGFVQVPVFSVKNKNAINEKLFSGPQPEAALNPYSEIIINEARRRGIRVDILDPVDNYFRLSFGGASVICRESLTELTSAIAMSRCADKRTTHRLLSNAGLNVPEQQIASPPENNRSFLERHGSIVVKPADSEQGIGITVNVTTPAELETAIQKASGVCSRVLLEEMVDGTDLRIVVIDYQVVAAAVRKPPKITGDGRHTVLELVKKQSRRREKASQGESRIPIDEELQRTVERAGFTLDTTLPKGMELEVRKTANLHTGGTIHDVTADIHPDLVSAARKAAHVLGIPVTGLDFLVPSHQGRDYVIIEANERPGLANHEPQPTAERFIDFLFPQSIARTIQ</sequence>
<feature type="domain" description="N-acetyltransferase" evidence="4">
    <location>
        <begin position="111"/>
        <end position="261"/>
    </location>
</feature>
<dbReference type="GO" id="GO:0018169">
    <property type="term" value="F:ribosomal S6-glutamic acid ligase activity"/>
    <property type="evidence" value="ECO:0007669"/>
    <property type="project" value="TreeGrafter"/>
</dbReference>
<dbReference type="Pfam" id="PF00583">
    <property type="entry name" value="Acetyltransf_1"/>
    <property type="match status" value="1"/>
</dbReference>
<accession>A0A831SSZ5</accession>
<dbReference type="NCBIfam" id="TIGR03103">
    <property type="entry name" value="trio_acet_GNAT"/>
    <property type="match status" value="1"/>
</dbReference>
<dbReference type="PANTHER" id="PTHR21621">
    <property type="entry name" value="RIBOSOMAL PROTEIN S6 MODIFICATION PROTEIN"/>
    <property type="match status" value="1"/>
</dbReference>
<feature type="region of interest" description="Disordered" evidence="2">
    <location>
        <begin position="1"/>
        <end position="24"/>
    </location>
</feature>
<dbReference type="GO" id="GO:0046872">
    <property type="term" value="F:metal ion binding"/>
    <property type="evidence" value="ECO:0007669"/>
    <property type="project" value="InterPro"/>
</dbReference>
<evidence type="ECO:0000256" key="1">
    <source>
        <dbReference type="PROSITE-ProRule" id="PRU00409"/>
    </source>
</evidence>
<dbReference type="InterPro" id="IPR017534">
    <property type="entry name" value="GNAT-acetyltransferase"/>
</dbReference>
<dbReference type="PANTHER" id="PTHR21621:SF0">
    <property type="entry name" value="BETA-CITRYLGLUTAMATE SYNTHASE B-RELATED"/>
    <property type="match status" value="1"/>
</dbReference>
<keyword evidence="1" id="KW-0547">Nucleotide-binding</keyword>
<dbReference type="SUPFAM" id="SSF55729">
    <property type="entry name" value="Acyl-CoA N-acyltransferases (Nat)"/>
    <property type="match status" value="1"/>
</dbReference>
<dbReference type="Proteomes" id="UP000886335">
    <property type="component" value="Unassembled WGS sequence"/>
</dbReference>
<reference evidence="5" key="1">
    <citation type="journal article" date="2020" name="mSystems">
        <title>Genome- and Community-Level Interaction Insights into Carbon Utilization and Element Cycling Functions of Hydrothermarchaeota in Hydrothermal Sediment.</title>
        <authorList>
            <person name="Zhou Z."/>
            <person name="Liu Y."/>
            <person name="Xu W."/>
            <person name="Pan J."/>
            <person name="Luo Z.H."/>
            <person name="Li M."/>
        </authorList>
    </citation>
    <scope>NUCLEOTIDE SEQUENCE [LARGE SCALE GENOMIC DNA]</scope>
    <source>
        <strain evidence="5">SpSt-1181</strain>
    </source>
</reference>
<dbReference type="CDD" id="cd04301">
    <property type="entry name" value="NAT_SF"/>
    <property type="match status" value="1"/>
</dbReference>
<organism evidence="5">
    <name type="scientific">Prosthecochloris aestuarii</name>
    <dbReference type="NCBI Taxonomy" id="1102"/>
    <lineage>
        <taxon>Bacteria</taxon>
        <taxon>Pseudomonadati</taxon>
        <taxon>Chlorobiota</taxon>
        <taxon>Chlorobiia</taxon>
        <taxon>Chlorobiales</taxon>
        <taxon>Chlorobiaceae</taxon>
        <taxon>Prosthecochloris</taxon>
    </lineage>
</organism>
<dbReference type="InterPro" id="IPR013651">
    <property type="entry name" value="ATP-grasp_RimK-type"/>
</dbReference>
<dbReference type="PROSITE" id="PS51186">
    <property type="entry name" value="GNAT"/>
    <property type="match status" value="1"/>
</dbReference>
<comment type="caution">
    <text evidence="5">The sequence shown here is derived from an EMBL/GenBank/DDBJ whole genome shotgun (WGS) entry which is preliminary data.</text>
</comment>
<evidence type="ECO:0000259" key="3">
    <source>
        <dbReference type="PROSITE" id="PS50975"/>
    </source>
</evidence>
<evidence type="ECO:0000313" key="5">
    <source>
        <dbReference type="EMBL" id="HED31578.1"/>
    </source>
</evidence>
<dbReference type="Gene3D" id="3.40.630.30">
    <property type="match status" value="1"/>
</dbReference>
<proteinExistence type="predicted"/>
<dbReference type="Gene3D" id="3.30.470.20">
    <property type="entry name" value="ATP-grasp fold, B domain"/>
    <property type="match status" value="2"/>
</dbReference>
<name>A0A831SSZ5_PROAE</name>
<dbReference type="AlphaFoldDB" id="A0A831SSZ5"/>
<keyword evidence="1" id="KW-0067">ATP-binding</keyword>
<dbReference type="GO" id="GO:0009432">
    <property type="term" value="P:SOS response"/>
    <property type="evidence" value="ECO:0007669"/>
    <property type="project" value="TreeGrafter"/>
</dbReference>
<dbReference type="InterPro" id="IPR013815">
    <property type="entry name" value="ATP_grasp_subdomain_1"/>
</dbReference>
<dbReference type="Gene3D" id="3.30.1490.20">
    <property type="entry name" value="ATP-grasp fold, A domain"/>
    <property type="match status" value="1"/>
</dbReference>
<feature type="domain" description="ATP-grasp" evidence="3">
    <location>
        <begin position="330"/>
        <end position="578"/>
    </location>
</feature>
<protein>
    <submittedName>
        <fullName evidence="5">N-acetylglutaminylglutamine synthetase</fullName>
    </submittedName>
</protein>
<dbReference type="PROSITE" id="PS50975">
    <property type="entry name" value="ATP_GRASP"/>
    <property type="match status" value="1"/>
</dbReference>
<dbReference type="InterPro" id="IPR000182">
    <property type="entry name" value="GNAT_dom"/>
</dbReference>
<dbReference type="Pfam" id="PF08443">
    <property type="entry name" value="RimK"/>
    <property type="match status" value="1"/>
</dbReference>
<dbReference type="InterPro" id="IPR016181">
    <property type="entry name" value="Acyl_CoA_acyltransferase"/>
</dbReference>
<gene>
    <name evidence="5" type="primary">ngg</name>
    <name evidence="5" type="ORF">ENN50_07845</name>
</gene>
<evidence type="ECO:0000259" key="4">
    <source>
        <dbReference type="PROSITE" id="PS51186"/>
    </source>
</evidence>
<dbReference type="SUPFAM" id="SSF56059">
    <property type="entry name" value="Glutathione synthetase ATP-binding domain-like"/>
    <property type="match status" value="1"/>
</dbReference>
<feature type="compositionally biased region" description="Basic and acidic residues" evidence="2">
    <location>
        <begin position="1"/>
        <end position="12"/>
    </location>
</feature>
<dbReference type="GO" id="GO:0005737">
    <property type="term" value="C:cytoplasm"/>
    <property type="evidence" value="ECO:0007669"/>
    <property type="project" value="TreeGrafter"/>
</dbReference>
<dbReference type="GO" id="GO:0016747">
    <property type="term" value="F:acyltransferase activity, transferring groups other than amino-acyl groups"/>
    <property type="evidence" value="ECO:0007669"/>
    <property type="project" value="InterPro"/>
</dbReference>